<evidence type="ECO:0000313" key="3">
    <source>
        <dbReference type="Proteomes" id="UP001187471"/>
    </source>
</evidence>
<name>A0AA88UJ62_9ASTE</name>
<dbReference type="Gene3D" id="3.40.50.300">
    <property type="entry name" value="P-loop containing nucleotide triphosphate hydrolases"/>
    <property type="match status" value="1"/>
</dbReference>
<feature type="region of interest" description="Disordered" evidence="1">
    <location>
        <begin position="39"/>
        <end position="79"/>
    </location>
</feature>
<organism evidence="2 3">
    <name type="scientific">Escallonia rubra</name>
    <dbReference type="NCBI Taxonomy" id="112253"/>
    <lineage>
        <taxon>Eukaryota</taxon>
        <taxon>Viridiplantae</taxon>
        <taxon>Streptophyta</taxon>
        <taxon>Embryophyta</taxon>
        <taxon>Tracheophyta</taxon>
        <taxon>Spermatophyta</taxon>
        <taxon>Magnoliopsida</taxon>
        <taxon>eudicotyledons</taxon>
        <taxon>Gunneridae</taxon>
        <taxon>Pentapetalae</taxon>
        <taxon>asterids</taxon>
        <taxon>campanulids</taxon>
        <taxon>Escalloniales</taxon>
        <taxon>Escalloniaceae</taxon>
        <taxon>Escallonia</taxon>
    </lineage>
</organism>
<reference evidence="2" key="1">
    <citation type="submission" date="2022-12" db="EMBL/GenBank/DDBJ databases">
        <title>Draft genome assemblies for two species of Escallonia (Escalloniales).</title>
        <authorList>
            <person name="Chanderbali A."/>
            <person name="Dervinis C."/>
            <person name="Anghel I."/>
            <person name="Soltis D."/>
            <person name="Soltis P."/>
            <person name="Zapata F."/>
        </authorList>
    </citation>
    <scope>NUCLEOTIDE SEQUENCE</scope>
    <source>
        <strain evidence="2">UCBG92.1500</strain>
        <tissue evidence="2">Leaf</tissue>
    </source>
</reference>
<dbReference type="PANTHER" id="PTHR11669">
    <property type="entry name" value="REPLICATION FACTOR C / DNA POLYMERASE III GAMMA-TAU SUBUNIT"/>
    <property type="match status" value="1"/>
</dbReference>
<accession>A0AA88UJ62</accession>
<dbReference type="GO" id="GO:0005663">
    <property type="term" value="C:DNA replication factor C complex"/>
    <property type="evidence" value="ECO:0007669"/>
    <property type="project" value="TreeGrafter"/>
</dbReference>
<dbReference type="GO" id="GO:0006281">
    <property type="term" value="P:DNA repair"/>
    <property type="evidence" value="ECO:0007669"/>
    <property type="project" value="TreeGrafter"/>
</dbReference>
<dbReference type="SUPFAM" id="SSF52540">
    <property type="entry name" value="P-loop containing nucleoside triphosphate hydrolases"/>
    <property type="match status" value="1"/>
</dbReference>
<dbReference type="EMBL" id="JAVXUO010001273">
    <property type="protein sequence ID" value="KAK2984046.1"/>
    <property type="molecule type" value="Genomic_DNA"/>
</dbReference>
<dbReference type="AlphaFoldDB" id="A0AA88UJ62"/>
<dbReference type="InterPro" id="IPR050238">
    <property type="entry name" value="DNA_Rep/Repair_Clamp_Loader"/>
</dbReference>
<dbReference type="GO" id="GO:0006261">
    <property type="term" value="P:DNA-templated DNA replication"/>
    <property type="evidence" value="ECO:0007669"/>
    <property type="project" value="TreeGrafter"/>
</dbReference>
<gene>
    <name evidence="2" type="ORF">RJ640_007493</name>
</gene>
<dbReference type="Pfam" id="PF13177">
    <property type="entry name" value="DNA_pol3_delta2"/>
    <property type="match status" value="1"/>
</dbReference>
<comment type="caution">
    <text evidence="2">The sequence shown here is derived from an EMBL/GenBank/DDBJ whole genome shotgun (WGS) entry which is preliminary data.</text>
</comment>
<protein>
    <submittedName>
        <fullName evidence="2">Uncharacterized protein</fullName>
    </submittedName>
</protein>
<sequence>VNTGKVSATIEIQCITPKTKLSISEVNFRNGKWNGTNSYKEDGNVEYDDMDNKSDASDSTVTKSVGSLSSNRVCGPGEPGSRRPFGLQNLLPQLCYGVPLISQLNIVVQSLMNAILRGRVASLYLFQGPRGTGKTSTARVLAAALNCLASNKTKPCGLRSQQKLGSLRLKGSKN</sequence>
<feature type="compositionally biased region" description="Polar residues" evidence="1">
    <location>
        <begin position="57"/>
        <end position="72"/>
    </location>
</feature>
<feature type="non-terminal residue" evidence="2">
    <location>
        <position position="174"/>
    </location>
</feature>
<dbReference type="Proteomes" id="UP001187471">
    <property type="component" value="Unassembled WGS sequence"/>
</dbReference>
<proteinExistence type="predicted"/>
<evidence type="ECO:0000313" key="2">
    <source>
        <dbReference type="EMBL" id="KAK2984046.1"/>
    </source>
</evidence>
<keyword evidence="3" id="KW-1185">Reference proteome</keyword>
<dbReference type="PANTHER" id="PTHR11669:SF63">
    <property type="entry name" value="PROTEIN STICHEL"/>
    <property type="match status" value="1"/>
</dbReference>
<dbReference type="GO" id="GO:0003689">
    <property type="term" value="F:DNA clamp loader activity"/>
    <property type="evidence" value="ECO:0007669"/>
    <property type="project" value="TreeGrafter"/>
</dbReference>
<dbReference type="InterPro" id="IPR027417">
    <property type="entry name" value="P-loop_NTPase"/>
</dbReference>
<evidence type="ECO:0000256" key="1">
    <source>
        <dbReference type="SAM" id="MobiDB-lite"/>
    </source>
</evidence>